<gene>
    <name evidence="4" type="ORF">SAMN06265222_1038</name>
</gene>
<dbReference type="Pfam" id="PF01557">
    <property type="entry name" value="FAA_hydrolase"/>
    <property type="match status" value="1"/>
</dbReference>
<name>A0ABY1PWG6_9BACT</name>
<dbReference type="SUPFAM" id="SSF56529">
    <property type="entry name" value="FAH"/>
    <property type="match status" value="1"/>
</dbReference>
<dbReference type="RefSeq" id="WP_283431825.1">
    <property type="nucleotide sequence ID" value="NZ_FXUG01000003.1"/>
</dbReference>
<evidence type="ECO:0000256" key="1">
    <source>
        <dbReference type="ARBA" id="ARBA00010211"/>
    </source>
</evidence>
<evidence type="ECO:0000313" key="5">
    <source>
        <dbReference type="Proteomes" id="UP001158067"/>
    </source>
</evidence>
<organism evidence="4 5">
    <name type="scientific">Neorhodopirellula lusitana</name>
    <dbReference type="NCBI Taxonomy" id="445327"/>
    <lineage>
        <taxon>Bacteria</taxon>
        <taxon>Pseudomonadati</taxon>
        <taxon>Planctomycetota</taxon>
        <taxon>Planctomycetia</taxon>
        <taxon>Pirellulales</taxon>
        <taxon>Pirellulaceae</taxon>
        <taxon>Neorhodopirellula</taxon>
    </lineage>
</organism>
<keyword evidence="5" id="KW-1185">Reference proteome</keyword>
<keyword evidence="2" id="KW-0479">Metal-binding</keyword>
<protein>
    <submittedName>
        <fullName evidence="4">2-keto-4-pentenoate hydratase/2-oxohepta-3-ene-1,7-dioic acid hydratase (Catechol pathway)</fullName>
    </submittedName>
</protein>
<dbReference type="PANTHER" id="PTHR42796">
    <property type="entry name" value="FUMARYLACETOACETATE HYDROLASE DOMAIN-CONTAINING PROTEIN 2A-RELATED"/>
    <property type="match status" value="1"/>
</dbReference>
<accession>A0ABY1PWG6</accession>
<evidence type="ECO:0000313" key="4">
    <source>
        <dbReference type="EMBL" id="SMP49927.1"/>
    </source>
</evidence>
<dbReference type="Gene3D" id="3.90.850.10">
    <property type="entry name" value="Fumarylacetoacetase-like, C-terminal domain"/>
    <property type="match status" value="1"/>
</dbReference>
<dbReference type="PANTHER" id="PTHR42796:SF4">
    <property type="entry name" value="FUMARYLACETOACETATE HYDROLASE DOMAIN-CONTAINING PROTEIN 2A"/>
    <property type="match status" value="1"/>
</dbReference>
<reference evidence="4 5" key="1">
    <citation type="submission" date="2017-05" db="EMBL/GenBank/DDBJ databases">
        <authorList>
            <person name="Varghese N."/>
            <person name="Submissions S."/>
        </authorList>
    </citation>
    <scope>NUCLEOTIDE SEQUENCE [LARGE SCALE GENOMIC DNA]</scope>
    <source>
        <strain evidence="4 5">DSM 25457</strain>
    </source>
</reference>
<comment type="caution">
    <text evidence="4">The sequence shown here is derived from an EMBL/GenBank/DDBJ whole genome shotgun (WGS) entry which is preliminary data.</text>
</comment>
<evidence type="ECO:0000256" key="2">
    <source>
        <dbReference type="ARBA" id="ARBA00022723"/>
    </source>
</evidence>
<feature type="domain" description="Fumarylacetoacetase-like C-terminal" evidence="3">
    <location>
        <begin position="85"/>
        <end position="290"/>
    </location>
</feature>
<dbReference type="InterPro" id="IPR036663">
    <property type="entry name" value="Fumarylacetoacetase_C_sf"/>
</dbReference>
<comment type="similarity">
    <text evidence="1">Belongs to the FAH family.</text>
</comment>
<sequence>MTAICRFLDADQQPQIALYDHTNQASPRVCRLDTLLKDQQLNLLANHDSIFQWTHPQLAELPTPSDEMWQPAPSVFLPPVQCPEKILCIGLNYLDHAIETGSEAPDQPVVFGKFNNALVGHGEPIDLPAISEKVDYEAELVVVIGKQARRVDKAKAMEHVFGYTAGHDVSARDWQKGRPGGQWLLGKSFDTFAPVGPAIVTADSFGDPSNVRVQMRVNDEVVQDSTTAQLIFDIPTLISHLSQFMTLQPGDLIFTGTPPGVGAAKSPPFFLSDGDRCSVHIEGVGELTNTCQST</sequence>
<proteinExistence type="inferred from homology"/>
<dbReference type="EMBL" id="FXUG01000003">
    <property type="protein sequence ID" value="SMP49927.1"/>
    <property type="molecule type" value="Genomic_DNA"/>
</dbReference>
<dbReference type="InterPro" id="IPR051121">
    <property type="entry name" value="FAH"/>
</dbReference>
<dbReference type="Proteomes" id="UP001158067">
    <property type="component" value="Unassembled WGS sequence"/>
</dbReference>
<dbReference type="InterPro" id="IPR011234">
    <property type="entry name" value="Fumarylacetoacetase-like_C"/>
</dbReference>
<evidence type="ECO:0000259" key="3">
    <source>
        <dbReference type="Pfam" id="PF01557"/>
    </source>
</evidence>